<keyword evidence="1" id="KW-1133">Transmembrane helix</keyword>
<keyword evidence="3" id="KW-1185">Reference proteome</keyword>
<dbReference type="AlphaFoldDB" id="A0A521E797"/>
<dbReference type="Gene3D" id="1.25.40.10">
    <property type="entry name" value="Tetratricopeptide repeat domain"/>
    <property type="match status" value="1"/>
</dbReference>
<gene>
    <name evidence="2" type="ORF">SAMN06265350_11215</name>
</gene>
<evidence type="ECO:0000313" key="3">
    <source>
        <dbReference type="Proteomes" id="UP000315971"/>
    </source>
</evidence>
<dbReference type="Proteomes" id="UP000315971">
    <property type="component" value="Unassembled WGS sequence"/>
</dbReference>
<keyword evidence="1" id="KW-0472">Membrane</keyword>
<protein>
    <recommendedName>
        <fullName evidence="4">DUF2892 domain-containing protein</fullName>
    </recommendedName>
</protein>
<feature type="transmembrane region" description="Helical" evidence="1">
    <location>
        <begin position="33"/>
        <end position="56"/>
    </location>
</feature>
<evidence type="ECO:0000313" key="2">
    <source>
        <dbReference type="EMBL" id="SMO79816.1"/>
    </source>
</evidence>
<evidence type="ECO:0008006" key="4">
    <source>
        <dbReference type="Google" id="ProtNLM"/>
    </source>
</evidence>
<proteinExistence type="predicted"/>
<accession>A0A521E797</accession>
<keyword evidence="1" id="KW-0812">Transmembrane</keyword>
<organism evidence="2 3">
    <name type="scientific">Solitalea koreensis</name>
    <dbReference type="NCBI Taxonomy" id="543615"/>
    <lineage>
        <taxon>Bacteria</taxon>
        <taxon>Pseudomonadati</taxon>
        <taxon>Bacteroidota</taxon>
        <taxon>Sphingobacteriia</taxon>
        <taxon>Sphingobacteriales</taxon>
        <taxon>Sphingobacteriaceae</taxon>
        <taxon>Solitalea</taxon>
    </lineage>
</organism>
<dbReference type="EMBL" id="FXSZ01000012">
    <property type="protein sequence ID" value="SMO79816.1"/>
    <property type="molecule type" value="Genomic_DNA"/>
</dbReference>
<evidence type="ECO:0000256" key="1">
    <source>
        <dbReference type="SAM" id="Phobius"/>
    </source>
</evidence>
<name>A0A521E797_9SPHI</name>
<dbReference type="RefSeq" id="WP_142604608.1">
    <property type="nucleotide sequence ID" value="NZ_FXSZ01000012.1"/>
</dbReference>
<dbReference type="OrthoDB" id="1119469at2"/>
<reference evidence="2 3" key="1">
    <citation type="submission" date="2017-05" db="EMBL/GenBank/DDBJ databases">
        <authorList>
            <person name="Varghese N."/>
            <person name="Submissions S."/>
        </authorList>
    </citation>
    <scope>NUCLEOTIDE SEQUENCE [LARGE SCALE GENOMIC DNA]</scope>
    <source>
        <strain evidence="2 3">DSM 21342</strain>
    </source>
</reference>
<dbReference type="SUPFAM" id="SSF81901">
    <property type="entry name" value="HCP-like"/>
    <property type="match status" value="1"/>
</dbReference>
<dbReference type="InterPro" id="IPR011990">
    <property type="entry name" value="TPR-like_helical_dom_sf"/>
</dbReference>
<sequence>MISRYSRLAVAVLALGLAVYLFTISQISLGLLLILISALFVLFFFRNENMLAAFFYMRKNNMERADYFLRRIKNADETLSKGQAAYYNFLMGTIESQKSIFQSEKYFKKALSLGLRMDHDLAMAKLSLAGVAMAKGNKREAQNLLADAKKLDKNKMLTDQIKMMQGQMGQVGMQKVGMQSYQGRKRM</sequence>